<gene>
    <name evidence="12" type="ORF">CASFOL_012355</name>
</gene>
<dbReference type="FunFam" id="1.10.10.10:FF:000322">
    <property type="entry name" value="Probable disease resistance protein At1g63360"/>
    <property type="match status" value="1"/>
</dbReference>
<name>A0ABD3DGS7_9LAMI</name>
<dbReference type="Gene3D" id="3.40.50.300">
    <property type="entry name" value="P-loop containing nucleotide triphosphate hydrolases"/>
    <property type="match status" value="1"/>
</dbReference>
<dbReference type="Pfam" id="PF00931">
    <property type="entry name" value="NB-ARC"/>
    <property type="match status" value="1"/>
</dbReference>
<dbReference type="PANTHER" id="PTHR36766">
    <property type="entry name" value="PLANT BROAD-SPECTRUM MILDEW RESISTANCE PROTEIN RPW8"/>
    <property type="match status" value="1"/>
</dbReference>
<organism evidence="12 13">
    <name type="scientific">Castilleja foliolosa</name>
    <dbReference type="NCBI Taxonomy" id="1961234"/>
    <lineage>
        <taxon>Eukaryota</taxon>
        <taxon>Viridiplantae</taxon>
        <taxon>Streptophyta</taxon>
        <taxon>Embryophyta</taxon>
        <taxon>Tracheophyta</taxon>
        <taxon>Spermatophyta</taxon>
        <taxon>Magnoliopsida</taxon>
        <taxon>eudicotyledons</taxon>
        <taxon>Gunneridae</taxon>
        <taxon>Pentapetalae</taxon>
        <taxon>asterids</taxon>
        <taxon>lamiids</taxon>
        <taxon>Lamiales</taxon>
        <taxon>Orobanchaceae</taxon>
        <taxon>Pedicularideae</taxon>
        <taxon>Castillejinae</taxon>
        <taxon>Castilleja</taxon>
    </lineage>
</organism>
<evidence type="ECO:0000259" key="9">
    <source>
        <dbReference type="Pfam" id="PF23559"/>
    </source>
</evidence>
<comment type="similarity">
    <text evidence="1">Belongs to the disease resistance NB-LRR family.</text>
</comment>
<evidence type="ECO:0000256" key="3">
    <source>
        <dbReference type="ARBA" id="ARBA00022737"/>
    </source>
</evidence>
<protein>
    <submittedName>
        <fullName evidence="12">Uncharacterized protein</fullName>
    </submittedName>
</protein>
<keyword evidence="6" id="KW-0067">ATP-binding</keyword>
<evidence type="ECO:0000256" key="5">
    <source>
        <dbReference type="ARBA" id="ARBA00022821"/>
    </source>
</evidence>
<dbReference type="GO" id="GO:0006952">
    <property type="term" value="P:defense response"/>
    <property type="evidence" value="ECO:0007669"/>
    <property type="project" value="UniProtKB-KW"/>
</dbReference>
<dbReference type="Gene3D" id="1.10.8.430">
    <property type="entry name" value="Helical domain of apoptotic protease-activating factors"/>
    <property type="match status" value="1"/>
</dbReference>
<dbReference type="Pfam" id="PF18052">
    <property type="entry name" value="Rx_N"/>
    <property type="match status" value="1"/>
</dbReference>
<evidence type="ECO:0000259" key="7">
    <source>
        <dbReference type="Pfam" id="PF00931"/>
    </source>
</evidence>
<evidence type="ECO:0000313" key="12">
    <source>
        <dbReference type="EMBL" id="KAL3641540.1"/>
    </source>
</evidence>
<evidence type="ECO:0000256" key="2">
    <source>
        <dbReference type="ARBA" id="ARBA00022614"/>
    </source>
</evidence>
<sequence>MAEAAVGATIQFLLENLLTLSKEQIGLVRSFKNDLKKLQKTFSMVNDVLHDAEKRQVTDIAVKRWLWELEALAFDADNVFDELNYQLLSKKVGPTKNKTVKKKVQSFFSCSNNNPIAYRLKMGRRIKDINEKLEFINQKANEFCLQTRIASTQAPVSGSDASESTETDSITVVPIFLGRENDVSRIVEKLILDEEALSVLPIVGMGGLGKTTLAKKVFSDTKTISRFGDDRVWVHVSKKFDVRNILKSIITSLTKKKFKLETREDILKELQQHLGTKRYLLVLDDVWNEERGMWVDFVDSLTGISAATGNCIIVTSRSEVVVSIVKTLPVHNLKSLSEDDCWSIIKAKAFNRIGDISLEFEMVGRNIARRCQGLPLAAKVVGDLLFEKSKDEWLEIEKNWVLDSGENKNNISKILKLSYDNLSSPSLKKCFAYCSIFPKGYYIEKQKLIELWMAEGFLGTEHQRNNINMETTGSKNFNLLLRNSLLQVARSDDYGNVTHCNMHDLVHDVASSIMCENGLLQSQYIGYESSVDGLLSIPEEQKRYVRTLFFSGNVVDIKFSDFESLRTLTLVSEDGIDELPTSIRELKHLRYLDITETRIKYLPESIGKLYHLQTLRAENYLLEKLPDSLSCLISLRHLHIPGKTLLPHEIGKLTSLRTLSYFHVDTEKGCGVSKLENLKDLKGRLEIRNLEKVCDRSEAMCANLLGKAGINELKLVWDKSREGDEKNDESVLEGLQPYSNLKMLEICGFKGKRLPLWKGLNNVMEIRLTYCSECEELPMLGHLPNLKSFYLFGLDSVKSIRSSFYGNINNCRRDTSFVVFPMLERLELWNMPNLKEWDDGVVFPRLKYLKIYKCVQLTKAPSHFPCLEELEIEHMKSSLALENICGIKLTSLTHLCINQIKGLECIPDWLFSNNHNLRVLKIDYCPSLRKLPNDLHILNSLESLSITGCHGLKLIPYPIRSGEGQQQQHHGFTSLRVLKIFGCYGLTHLPIEMVCASSLETLELKQLSSITNMGMVIGCLHKMTRLRTLEVVEVPKFSVTLNGSLSLQHLQIGPFFSKTLIDSLSCLSSWNNVSYNETVGAILLQCTSLRSLELRGMEHWDCLPDQLQHLTSLKVLRLYNFGIEALPEWFGNLESLEELKLYDCEKLRHLPSQQAMQRLTNLHIRCPLLLKENRSNNNNEAPQIVDSEWPKISHIPRVQVERQC</sequence>
<accession>A0ABD3DGS7</accession>
<dbReference type="SUPFAM" id="SSF52058">
    <property type="entry name" value="L domain-like"/>
    <property type="match status" value="2"/>
</dbReference>
<feature type="domain" description="Disease resistance R13L4/SHOC-2-like LRR" evidence="10">
    <location>
        <begin position="545"/>
        <end position="876"/>
    </location>
</feature>
<dbReference type="Gene3D" id="1.10.10.10">
    <property type="entry name" value="Winged helix-like DNA-binding domain superfamily/Winged helix DNA-binding domain"/>
    <property type="match status" value="1"/>
</dbReference>
<dbReference type="InterPro" id="IPR056789">
    <property type="entry name" value="LRR_R13L1-DRL21"/>
</dbReference>
<evidence type="ECO:0000256" key="1">
    <source>
        <dbReference type="ARBA" id="ARBA00008894"/>
    </source>
</evidence>
<dbReference type="GO" id="GO:0005524">
    <property type="term" value="F:ATP binding"/>
    <property type="evidence" value="ECO:0007669"/>
    <property type="project" value="UniProtKB-KW"/>
</dbReference>
<dbReference type="PRINTS" id="PR00364">
    <property type="entry name" value="DISEASERSIST"/>
</dbReference>
<dbReference type="EMBL" id="JAVIJP010000016">
    <property type="protein sequence ID" value="KAL3641540.1"/>
    <property type="molecule type" value="Genomic_DNA"/>
</dbReference>
<evidence type="ECO:0000259" key="10">
    <source>
        <dbReference type="Pfam" id="PF23598"/>
    </source>
</evidence>
<keyword evidence="5" id="KW-0611">Plant defense</keyword>
<dbReference type="InterPro" id="IPR002182">
    <property type="entry name" value="NB-ARC"/>
</dbReference>
<dbReference type="Pfam" id="PF23598">
    <property type="entry name" value="LRR_14"/>
    <property type="match status" value="1"/>
</dbReference>
<dbReference type="Gene3D" id="3.80.10.10">
    <property type="entry name" value="Ribonuclease Inhibitor"/>
    <property type="match status" value="3"/>
</dbReference>
<dbReference type="Pfam" id="PF23559">
    <property type="entry name" value="WHD_DRP"/>
    <property type="match status" value="1"/>
</dbReference>
<keyword evidence="3" id="KW-0677">Repeat</keyword>
<evidence type="ECO:0000259" key="8">
    <source>
        <dbReference type="Pfam" id="PF18052"/>
    </source>
</evidence>
<dbReference type="InterPro" id="IPR055414">
    <property type="entry name" value="LRR_R13L4/SHOC2-like"/>
</dbReference>
<dbReference type="SUPFAM" id="SSF52540">
    <property type="entry name" value="P-loop containing nucleoside triphosphate hydrolases"/>
    <property type="match status" value="1"/>
</dbReference>
<dbReference type="GO" id="GO:0051707">
    <property type="term" value="P:response to other organism"/>
    <property type="evidence" value="ECO:0007669"/>
    <property type="project" value="UniProtKB-ARBA"/>
</dbReference>
<dbReference type="PANTHER" id="PTHR36766:SF70">
    <property type="entry name" value="DISEASE RESISTANCE PROTEIN RGA4"/>
    <property type="match status" value="1"/>
</dbReference>
<keyword evidence="2" id="KW-0433">Leucine-rich repeat</keyword>
<dbReference type="Pfam" id="PF25019">
    <property type="entry name" value="LRR_R13L1-DRL21"/>
    <property type="match status" value="1"/>
</dbReference>
<feature type="domain" description="Disease resistance protein winged helix" evidence="9">
    <location>
        <begin position="436"/>
        <end position="510"/>
    </location>
</feature>
<proteinExistence type="inferred from homology"/>
<evidence type="ECO:0000256" key="4">
    <source>
        <dbReference type="ARBA" id="ARBA00022741"/>
    </source>
</evidence>
<dbReference type="Gene3D" id="1.20.5.4130">
    <property type="match status" value="1"/>
</dbReference>
<dbReference type="InterPro" id="IPR041118">
    <property type="entry name" value="Rx_N"/>
</dbReference>
<feature type="domain" description="NB-ARC" evidence="7">
    <location>
        <begin position="180"/>
        <end position="351"/>
    </location>
</feature>
<feature type="domain" description="Disease resistance N-terminal" evidence="8">
    <location>
        <begin position="10"/>
        <end position="98"/>
    </location>
</feature>
<reference evidence="13" key="1">
    <citation type="journal article" date="2024" name="IScience">
        <title>Strigolactones Initiate the Formation of Haustorium-like Structures in Castilleja.</title>
        <authorList>
            <person name="Buerger M."/>
            <person name="Peterson D."/>
            <person name="Chory J."/>
        </authorList>
    </citation>
    <scope>NUCLEOTIDE SEQUENCE [LARGE SCALE GENOMIC DNA]</scope>
</reference>
<evidence type="ECO:0000313" key="13">
    <source>
        <dbReference type="Proteomes" id="UP001632038"/>
    </source>
</evidence>
<dbReference type="Proteomes" id="UP001632038">
    <property type="component" value="Unassembled WGS sequence"/>
</dbReference>
<dbReference type="InterPro" id="IPR036388">
    <property type="entry name" value="WH-like_DNA-bd_sf"/>
</dbReference>
<dbReference type="InterPro" id="IPR027417">
    <property type="entry name" value="P-loop_NTPase"/>
</dbReference>
<comment type="caution">
    <text evidence="12">The sequence shown here is derived from an EMBL/GenBank/DDBJ whole genome shotgun (WGS) entry which is preliminary data.</text>
</comment>
<evidence type="ECO:0000256" key="6">
    <source>
        <dbReference type="ARBA" id="ARBA00022840"/>
    </source>
</evidence>
<dbReference type="InterPro" id="IPR042197">
    <property type="entry name" value="Apaf_helical"/>
</dbReference>
<dbReference type="InterPro" id="IPR058922">
    <property type="entry name" value="WHD_DRP"/>
</dbReference>
<evidence type="ECO:0000259" key="11">
    <source>
        <dbReference type="Pfam" id="PF25019"/>
    </source>
</evidence>
<keyword evidence="4" id="KW-0547">Nucleotide-binding</keyword>
<dbReference type="InterPro" id="IPR032675">
    <property type="entry name" value="LRR_dom_sf"/>
</dbReference>
<dbReference type="AlphaFoldDB" id="A0ABD3DGS7"/>
<feature type="domain" description="R13L1/DRL21-like LRR repeat region" evidence="11">
    <location>
        <begin position="1105"/>
        <end position="1165"/>
    </location>
</feature>
<keyword evidence="13" id="KW-1185">Reference proteome</keyword>